<dbReference type="GO" id="GO:0017038">
    <property type="term" value="P:protein import"/>
    <property type="evidence" value="ECO:0007669"/>
    <property type="project" value="TreeGrafter"/>
</dbReference>
<keyword evidence="6 10" id="KW-1133">Transmembrane helix</keyword>
<comment type="similarity">
    <text evidence="8">Belongs to the exbB/tolQ family.</text>
</comment>
<dbReference type="AlphaFoldDB" id="I4AIY7"/>
<keyword evidence="7 10" id="KW-0472">Membrane</keyword>
<dbReference type="Proteomes" id="UP000006054">
    <property type="component" value="Chromosome"/>
</dbReference>
<evidence type="ECO:0000256" key="5">
    <source>
        <dbReference type="ARBA" id="ARBA00022927"/>
    </source>
</evidence>
<feature type="coiled-coil region" evidence="9">
    <location>
        <begin position="34"/>
        <end position="61"/>
    </location>
</feature>
<keyword evidence="3" id="KW-1003">Cell membrane</keyword>
<feature type="domain" description="MotA/TolQ/ExbB proton channel" evidence="12">
    <location>
        <begin position="146"/>
        <end position="265"/>
    </location>
</feature>
<dbReference type="OrthoDB" id="4045at2"/>
<evidence type="ECO:0000256" key="11">
    <source>
        <dbReference type="SAM" id="SignalP"/>
    </source>
</evidence>
<evidence type="ECO:0000256" key="2">
    <source>
        <dbReference type="ARBA" id="ARBA00022448"/>
    </source>
</evidence>
<keyword evidence="9" id="KW-0175">Coiled coil</keyword>
<name>I4AIY7_BERLS</name>
<accession>I4AIY7</accession>
<evidence type="ECO:0000256" key="1">
    <source>
        <dbReference type="ARBA" id="ARBA00004651"/>
    </source>
</evidence>
<feature type="signal peptide" evidence="11">
    <location>
        <begin position="1"/>
        <end position="21"/>
    </location>
</feature>
<proteinExistence type="inferred from homology"/>
<evidence type="ECO:0000256" key="9">
    <source>
        <dbReference type="SAM" id="Coils"/>
    </source>
</evidence>
<organism evidence="13 14">
    <name type="scientific">Bernardetia litoralis (strain ATCC 23117 / DSM 6794 / NBRC 15988 / NCIMB 1366 / Fx l1 / Sio-4)</name>
    <name type="common">Flexibacter litoralis</name>
    <dbReference type="NCBI Taxonomy" id="880071"/>
    <lineage>
        <taxon>Bacteria</taxon>
        <taxon>Pseudomonadati</taxon>
        <taxon>Bacteroidota</taxon>
        <taxon>Cytophagia</taxon>
        <taxon>Cytophagales</taxon>
        <taxon>Bernardetiaceae</taxon>
        <taxon>Bernardetia</taxon>
    </lineage>
</organism>
<evidence type="ECO:0000256" key="3">
    <source>
        <dbReference type="ARBA" id="ARBA00022475"/>
    </source>
</evidence>
<dbReference type="EMBL" id="CP003345">
    <property type="protein sequence ID" value="AFM03922.1"/>
    <property type="molecule type" value="Genomic_DNA"/>
</dbReference>
<evidence type="ECO:0000256" key="7">
    <source>
        <dbReference type="ARBA" id="ARBA00023136"/>
    </source>
</evidence>
<evidence type="ECO:0000313" key="13">
    <source>
        <dbReference type="EMBL" id="AFM03922.1"/>
    </source>
</evidence>
<keyword evidence="14" id="KW-1185">Reference proteome</keyword>
<feature type="transmembrane region" description="Helical" evidence="10">
    <location>
        <begin position="231"/>
        <end position="250"/>
    </location>
</feature>
<feature type="transmembrane region" description="Helical" evidence="10">
    <location>
        <begin position="185"/>
        <end position="211"/>
    </location>
</feature>
<dbReference type="PANTHER" id="PTHR30625">
    <property type="entry name" value="PROTEIN TOLQ"/>
    <property type="match status" value="1"/>
</dbReference>
<dbReference type="InterPro" id="IPR002898">
    <property type="entry name" value="MotA_ExbB_proton_chnl"/>
</dbReference>
<dbReference type="Pfam" id="PF01618">
    <property type="entry name" value="MotA_ExbB"/>
    <property type="match status" value="1"/>
</dbReference>
<dbReference type="eggNOG" id="COG0811">
    <property type="taxonomic scope" value="Bacteria"/>
</dbReference>
<keyword evidence="11" id="KW-0732">Signal</keyword>
<keyword evidence="2 8" id="KW-0813">Transport</keyword>
<evidence type="ECO:0000259" key="12">
    <source>
        <dbReference type="Pfam" id="PF01618"/>
    </source>
</evidence>
<dbReference type="PATRIC" id="fig|880071.3.peg.1481"/>
<dbReference type="PANTHER" id="PTHR30625:SF15">
    <property type="entry name" value="BIOPOLYMER TRANSPORT PROTEIN EXBB"/>
    <property type="match status" value="1"/>
</dbReference>
<sequence length="282" mass="30092" precursor="true">MKKLFSLLALICFFAIGTTHAQDDSEMMVNQDSLDRVQDSIATAQAEADKAAAEAAALQEKENAATEIVQEQTTHEAIKEKFIEGGWDFMSLVLICLIIGLAVAIERIIVLNLATTNKDKLLAKVEDALREGGVTRAQEVCAATRGPIADIFAQGLMSASRGIEIVEKTVMSSGSVEMSKLEKGLIWISLFIALAPMLGFMGTVIGMIGAFDAIQAAGDIQPSLVAGGIKVALLTTVGGLIVAIILQVFYNYCVSKIDSIVTDMEDASISLVDLLIKHDLSK</sequence>
<evidence type="ECO:0000256" key="4">
    <source>
        <dbReference type="ARBA" id="ARBA00022692"/>
    </source>
</evidence>
<evidence type="ECO:0000256" key="10">
    <source>
        <dbReference type="SAM" id="Phobius"/>
    </source>
</evidence>
<dbReference type="GO" id="GO:0005886">
    <property type="term" value="C:plasma membrane"/>
    <property type="evidence" value="ECO:0007669"/>
    <property type="project" value="UniProtKB-SubCell"/>
</dbReference>
<gene>
    <name evidence="13" type="ordered locus">Fleli_1499</name>
</gene>
<evidence type="ECO:0000256" key="6">
    <source>
        <dbReference type="ARBA" id="ARBA00022989"/>
    </source>
</evidence>
<protein>
    <submittedName>
        <fullName evidence="13">Biopolymer transport protein</fullName>
    </submittedName>
</protein>
<evidence type="ECO:0000256" key="8">
    <source>
        <dbReference type="RuleBase" id="RU004057"/>
    </source>
</evidence>
<dbReference type="STRING" id="880071.Fleli_1499"/>
<keyword evidence="5 8" id="KW-0653">Protein transport</keyword>
<dbReference type="KEGG" id="fli:Fleli_1499"/>
<keyword evidence="4 10" id="KW-0812">Transmembrane</keyword>
<dbReference type="HOGENOM" id="CLU_053325_4_1_10"/>
<reference evidence="14" key="1">
    <citation type="submission" date="2012-06" db="EMBL/GenBank/DDBJ databases">
        <title>The complete genome of Flexibacter litoralis DSM 6794.</title>
        <authorList>
            <person name="Lucas S."/>
            <person name="Copeland A."/>
            <person name="Lapidus A."/>
            <person name="Glavina del Rio T."/>
            <person name="Dalin E."/>
            <person name="Tice H."/>
            <person name="Bruce D."/>
            <person name="Goodwin L."/>
            <person name="Pitluck S."/>
            <person name="Peters L."/>
            <person name="Ovchinnikova G."/>
            <person name="Lu M."/>
            <person name="Kyrpides N."/>
            <person name="Mavromatis K."/>
            <person name="Ivanova N."/>
            <person name="Brettin T."/>
            <person name="Detter J.C."/>
            <person name="Han C."/>
            <person name="Larimer F."/>
            <person name="Land M."/>
            <person name="Hauser L."/>
            <person name="Markowitz V."/>
            <person name="Cheng J.-F."/>
            <person name="Hugenholtz P."/>
            <person name="Woyke T."/>
            <person name="Wu D."/>
            <person name="Spring S."/>
            <person name="Lang E."/>
            <person name="Kopitz M."/>
            <person name="Brambilla E."/>
            <person name="Klenk H.-P."/>
            <person name="Eisen J.A."/>
        </authorList>
    </citation>
    <scope>NUCLEOTIDE SEQUENCE [LARGE SCALE GENOMIC DNA]</scope>
    <source>
        <strain evidence="14">ATCC 23117 / DSM 6794 / NBRC 15988 / NCIMB 1366 / Sio-4</strain>
    </source>
</reference>
<evidence type="ECO:0000313" key="14">
    <source>
        <dbReference type="Proteomes" id="UP000006054"/>
    </source>
</evidence>
<feature type="transmembrane region" description="Helical" evidence="10">
    <location>
        <begin position="89"/>
        <end position="114"/>
    </location>
</feature>
<dbReference type="RefSeq" id="WP_014797379.1">
    <property type="nucleotide sequence ID" value="NC_018018.1"/>
</dbReference>
<comment type="subcellular location">
    <subcellularLocation>
        <location evidence="1">Cell membrane</location>
        <topology evidence="1">Multi-pass membrane protein</topology>
    </subcellularLocation>
    <subcellularLocation>
        <location evidence="8">Membrane</location>
        <topology evidence="8">Multi-pass membrane protein</topology>
    </subcellularLocation>
</comment>
<feature type="chain" id="PRO_5003685916" evidence="11">
    <location>
        <begin position="22"/>
        <end position="282"/>
    </location>
</feature>
<dbReference type="InterPro" id="IPR050790">
    <property type="entry name" value="ExbB/TolQ_transport"/>
</dbReference>